<dbReference type="RefSeq" id="WP_037050628.1">
    <property type="nucleotide sequence ID" value="NZ_BAAAUZ010000032.1"/>
</dbReference>
<protein>
    <submittedName>
        <fullName evidence="7">Monooxygenase</fullName>
    </submittedName>
</protein>
<reference evidence="7" key="2">
    <citation type="submission" date="2023-01" db="EMBL/GenBank/DDBJ databases">
        <authorList>
            <person name="Sun Q."/>
            <person name="Evtushenko L."/>
        </authorList>
    </citation>
    <scope>NUCLEOTIDE SEQUENCE</scope>
    <source>
        <strain evidence="7">VKM Ac-1069</strain>
    </source>
</reference>
<dbReference type="InterPro" id="IPR036188">
    <property type="entry name" value="FAD/NAD-bd_sf"/>
</dbReference>
<dbReference type="AlphaFoldDB" id="A0A9W6LCP9"/>
<reference evidence="7" key="1">
    <citation type="journal article" date="2014" name="Int. J. Syst. Evol. Microbiol.">
        <title>Complete genome sequence of Corynebacterium casei LMG S-19264T (=DSM 44701T), isolated from a smear-ripened cheese.</title>
        <authorList>
            <consortium name="US DOE Joint Genome Institute (JGI-PGF)"/>
            <person name="Walter F."/>
            <person name="Albersmeier A."/>
            <person name="Kalinowski J."/>
            <person name="Ruckert C."/>
        </authorList>
    </citation>
    <scope>NUCLEOTIDE SEQUENCE</scope>
    <source>
        <strain evidence="7">VKM Ac-1069</strain>
    </source>
</reference>
<evidence type="ECO:0000256" key="1">
    <source>
        <dbReference type="ARBA" id="ARBA00001974"/>
    </source>
</evidence>
<evidence type="ECO:0000256" key="2">
    <source>
        <dbReference type="ARBA" id="ARBA00022630"/>
    </source>
</evidence>
<dbReference type="InterPro" id="IPR002938">
    <property type="entry name" value="FAD-bd"/>
</dbReference>
<comment type="caution">
    <text evidence="7">The sequence shown here is derived from an EMBL/GenBank/DDBJ whole genome shotgun (WGS) entry which is preliminary data.</text>
</comment>
<sequence>MPDSRDAVIVGGGIGGVSAALALSHSADFETIRVLERSDEFGEIGAGLQLAPNAQHALEALGIGAAELDRYAFRPGRLVMLDALSGEVITALDLGAEYERRYGKPYIVMHRRDLLDLLVDAAKQRANVELCVGQTVSGVQDEGTRAVARTEQGVDHVADLVIGADGLRSTVREQVVGDPAPVPSGYVSYRGTLPFDHVAELAGGRDVLVWAGPGMHLVQYPIRRGELYNQVVCFRSDRFDTGHSDWGLPDEIDEHYAEACAPVRASVELISRDRHWKMVDRDPVENWVRGRLALLGDAAHPMFQYVAQGACQALEDAQVLGSVLGAQPDIDAALVEYQRLRVPRAGRVQRTARSFGELLHLEGMGATVRNRLLEARAHDDYSESDWLHGHR</sequence>
<dbReference type="Gene3D" id="3.50.50.60">
    <property type="entry name" value="FAD/NAD(P)-binding domain"/>
    <property type="match status" value="1"/>
</dbReference>
<dbReference type="Pfam" id="PF01494">
    <property type="entry name" value="FAD_binding_3"/>
    <property type="match status" value="1"/>
</dbReference>
<evidence type="ECO:0000313" key="7">
    <source>
        <dbReference type="EMBL" id="GLL14469.1"/>
    </source>
</evidence>
<keyword evidence="4" id="KW-0560">Oxidoreductase</keyword>
<evidence type="ECO:0000256" key="3">
    <source>
        <dbReference type="ARBA" id="ARBA00022827"/>
    </source>
</evidence>
<dbReference type="PANTHER" id="PTHR13789">
    <property type="entry name" value="MONOOXYGENASE"/>
    <property type="match status" value="1"/>
</dbReference>
<feature type="domain" description="FAD-binding" evidence="6">
    <location>
        <begin position="6"/>
        <end position="348"/>
    </location>
</feature>
<accession>A0A9W6LCP9</accession>
<evidence type="ECO:0000256" key="4">
    <source>
        <dbReference type="ARBA" id="ARBA00023002"/>
    </source>
</evidence>
<keyword evidence="3" id="KW-0274">FAD</keyword>
<keyword evidence="5 7" id="KW-0503">Monooxygenase</keyword>
<keyword evidence="2" id="KW-0285">Flavoprotein</keyword>
<dbReference type="GO" id="GO:0071949">
    <property type="term" value="F:FAD binding"/>
    <property type="evidence" value="ECO:0007669"/>
    <property type="project" value="InterPro"/>
</dbReference>
<dbReference type="SUPFAM" id="SSF51905">
    <property type="entry name" value="FAD/NAD(P)-binding domain"/>
    <property type="match status" value="1"/>
</dbReference>
<gene>
    <name evidence="7" type="ORF">GCM10017577_56160</name>
</gene>
<dbReference type="Proteomes" id="UP001143463">
    <property type="component" value="Unassembled WGS sequence"/>
</dbReference>
<comment type="cofactor">
    <cofactor evidence="1">
        <name>FAD</name>
        <dbReference type="ChEBI" id="CHEBI:57692"/>
    </cofactor>
</comment>
<dbReference type="EMBL" id="BSFQ01000032">
    <property type="protein sequence ID" value="GLL14469.1"/>
    <property type="molecule type" value="Genomic_DNA"/>
</dbReference>
<keyword evidence="8" id="KW-1185">Reference proteome</keyword>
<dbReference type="PRINTS" id="PR00420">
    <property type="entry name" value="RNGMNOXGNASE"/>
</dbReference>
<evidence type="ECO:0000259" key="6">
    <source>
        <dbReference type="Pfam" id="PF01494"/>
    </source>
</evidence>
<dbReference type="InterPro" id="IPR050493">
    <property type="entry name" value="FAD-dep_Monooxygenase_BioMet"/>
</dbReference>
<dbReference type="PANTHER" id="PTHR13789:SF318">
    <property type="entry name" value="GERANYLGERANYL DIPHOSPHATE REDUCTASE"/>
    <property type="match status" value="1"/>
</dbReference>
<evidence type="ECO:0000256" key="5">
    <source>
        <dbReference type="ARBA" id="ARBA00023033"/>
    </source>
</evidence>
<organism evidence="7 8">
    <name type="scientific">Pseudonocardia halophobica</name>
    <dbReference type="NCBI Taxonomy" id="29401"/>
    <lineage>
        <taxon>Bacteria</taxon>
        <taxon>Bacillati</taxon>
        <taxon>Actinomycetota</taxon>
        <taxon>Actinomycetes</taxon>
        <taxon>Pseudonocardiales</taxon>
        <taxon>Pseudonocardiaceae</taxon>
        <taxon>Pseudonocardia</taxon>
    </lineage>
</organism>
<evidence type="ECO:0000313" key="8">
    <source>
        <dbReference type="Proteomes" id="UP001143463"/>
    </source>
</evidence>
<proteinExistence type="predicted"/>
<dbReference type="GO" id="GO:0004497">
    <property type="term" value="F:monooxygenase activity"/>
    <property type="evidence" value="ECO:0007669"/>
    <property type="project" value="UniProtKB-KW"/>
</dbReference>
<name>A0A9W6LCP9_9PSEU</name>
<dbReference type="SUPFAM" id="SSF54373">
    <property type="entry name" value="FAD-linked reductases, C-terminal domain"/>
    <property type="match status" value="1"/>
</dbReference>